<gene>
    <name evidence="3" type="ORF">ABA31_17810</name>
</gene>
<dbReference type="SUPFAM" id="SSF55920">
    <property type="entry name" value="Creatinase/aminopeptidase"/>
    <property type="match status" value="1"/>
</dbReference>
<dbReference type="Gene3D" id="3.90.230.10">
    <property type="entry name" value="Creatinase/methionine aminopeptidase superfamily"/>
    <property type="match status" value="1"/>
</dbReference>
<dbReference type="InterPro" id="IPR050659">
    <property type="entry name" value="Peptidase_M24B"/>
</dbReference>
<dbReference type="GO" id="GO:0004177">
    <property type="term" value="F:aminopeptidase activity"/>
    <property type="evidence" value="ECO:0007669"/>
    <property type="project" value="UniProtKB-KW"/>
</dbReference>
<dbReference type="Pfam" id="PF01321">
    <property type="entry name" value="Creatinase_N"/>
    <property type="match status" value="1"/>
</dbReference>
<evidence type="ECO:0000259" key="2">
    <source>
        <dbReference type="Pfam" id="PF01321"/>
    </source>
</evidence>
<dbReference type="RefSeq" id="WP_146794704.1">
    <property type="nucleotide sequence ID" value="NZ_BJUU01000010.1"/>
</dbReference>
<dbReference type="Pfam" id="PF00557">
    <property type="entry name" value="Peptidase_M24"/>
    <property type="match status" value="1"/>
</dbReference>
<comment type="caution">
    <text evidence="3">The sequence shown here is derived from an EMBL/GenBank/DDBJ whole genome shotgun (WGS) entry which is preliminary data.</text>
</comment>
<evidence type="ECO:0000259" key="1">
    <source>
        <dbReference type="Pfam" id="PF00557"/>
    </source>
</evidence>
<dbReference type="AlphaFoldDB" id="A0AA87USI7"/>
<proteinExistence type="predicted"/>
<keyword evidence="4" id="KW-1185">Reference proteome</keyword>
<dbReference type="CDD" id="cd01066">
    <property type="entry name" value="APP_MetAP"/>
    <property type="match status" value="1"/>
</dbReference>
<keyword evidence="3" id="KW-0031">Aminopeptidase</keyword>
<protein>
    <submittedName>
        <fullName evidence="3">Xaa-Pro aminopeptidase</fullName>
    </submittedName>
</protein>
<keyword evidence="3" id="KW-0645">Protease</keyword>
<organism evidence="3 4">
    <name type="scientific">Agrococcus baldri</name>
    <dbReference type="NCBI Taxonomy" id="153730"/>
    <lineage>
        <taxon>Bacteria</taxon>
        <taxon>Bacillati</taxon>
        <taxon>Actinomycetota</taxon>
        <taxon>Actinomycetes</taxon>
        <taxon>Micrococcales</taxon>
        <taxon>Microbacteriaceae</taxon>
        <taxon>Agrococcus</taxon>
    </lineage>
</organism>
<dbReference type="PANTHER" id="PTHR46112:SF2">
    <property type="entry name" value="XAA-PRO AMINOPEPTIDASE P-RELATED"/>
    <property type="match status" value="1"/>
</dbReference>
<sequence>MPATAEEFEARLARTRARMIRNGLDALVVVDPANLHYLTGYDAWSFYMPQLLFVPLHGETLLIMREMDAGGAHRSADTMPRERILGYPESLVHQRNVHPFDWATEQLRARGFGKRGRVGYEGEAHFLSVRSFLALQRGMPEWQLVDAHDLVNWVRLVKSDYELDLMRAAGKVASAAMRAGIDAIEGGARLNDIAAAIQFAQTTGVPGAEGDYPAIVPMLPAGESADTPHMTFSARRLGADETVSIELAGAHRRYHAPLARTLSLGRPEARLQRIADVAAEGLQLVLDGLRPGRTVAEVHGIWQSHIAKAGVEKASRLGYSIGIGYPPDWGERTVSIRGDDQNIVEAGMCLHIIAGMWMPGYGCEISEAVAVTEAGAEVLTSAPRELIVKAA</sequence>
<dbReference type="InterPro" id="IPR029149">
    <property type="entry name" value="Creatin/AminoP/Spt16_N"/>
</dbReference>
<name>A0AA87USI7_9MICO</name>
<accession>A0AA87USI7</accession>
<dbReference type="PANTHER" id="PTHR46112">
    <property type="entry name" value="AMINOPEPTIDASE"/>
    <property type="match status" value="1"/>
</dbReference>
<dbReference type="EMBL" id="BJUU01000010">
    <property type="protein sequence ID" value="GEK80430.1"/>
    <property type="molecule type" value="Genomic_DNA"/>
</dbReference>
<feature type="domain" description="Peptidase M24" evidence="1">
    <location>
        <begin position="165"/>
        <end position="373"/>
    </location>
</feature>
<dbReference type="Proteomes" id="UP000321749">
    <property type="component" value="Unassembled WGS sequence"/>
</dbReference>
<keyword evidence="3" id="KW-0378">Hydrolase</keyword>
<dbReference type="InterPro" id="IPR000587">
    <property type="entry name" value="Creatinase_N"/>
</dbReference>
<reference evidence="3 4" key="1">
    <citation type="submission" date="2019-07" db="EMBL/GenBank/DDBJ databases">
        <title>Whole genome shotgun sequence of Agrococcus baldri NBRC 103055.</title>
        <authorList>
            <person name="Hosoyama A."/>
            <person name="Uohara A."/>
            <person name="Ohji S."/>
            <person name="Ichikawa N."/>
        </authorList>
    </citation>
    <scope>NUCLEOTIDE SEQUENCE [LARGE SCALE GENOMIC DNA]</scope>
    <source>
        <strain evidence="3 4">NBRC 103055</strain>
    </source>
</reference>
<evidence type="ECO:0000313" key="4">
    <source>
        <dbReference type="Proteomes" id="UP000321749"/>
    </source>
</evidence>
<feature type="domain" description="Creatinase N-terminal" evidence="2">
    <location>
        <begin position="11"/>
        <end position="157"/>
    </location>
</feature>
<dbReference type="InterPro" id="IPR036005">
    <property type="entry name" value="Creatinase/aminopeptidase-like"/>
</dbReference>
<dbReference type="InterPro" id="IPR000994">
    <property type="entry name" value="Pept_M24"/>
</dbReference>
<dbReference type="Gene3D" id="3.40.350.10">
    <property type="entry name" value="Creatinase/prolidase N-terminal domain"/>
    <property type="match status" value="1"/>
</dbReference>
<dbReference type="SUPFAM" id="SSF53092">
    <property type="entry name" value="Creatinase/prolidase N-terminal domain"/>
    <property type="match status" value="1"/>
</dbReference>
<evidence type="ECO:0000313" key="3">
    <source>
        <dbReference type="EMBL" id="GEK80430.1"/>
    </source>
</evidence>